<dbReference type="STRING" id="1193682.BJP25_21110"/>
<protein>
    <recommendedName>
        <fullName evidence="3">WbqC family protein</fullName>
    </recommendedName>
</protein>
<dbReference type="InterPro" id="IPR014985">
    <property type="entry name" value="WbqC"/>
</dbReference>
<dbReference type="RefSeq" id="WP_075975703.1">
    <property type="nucleotide sequence ID" value="NZ_MKQR01000016.1"/>
</dbReference>
<accession>A0A1Q9LKL6</accession>
<sequence>MTTRVCAIHQPNLFPRLSTLAKLHAADIWIVLDSVQFTARDYQHRAWLESTDSTHGQWLTAPVHRPRGRDTTLDQVRLADPALTAHRIASLLHHYYRTSPRWTQLQPLIEATAAAAAHTTNLTELTTLSTNLLLRHTGWTGEIIHATTIPTRSHRSERLADLTTHVNATHYLCGTGGATYLNPQPFTDAGLTIRYTHPPDIGILRTRRRATSLWWLAALTCQELNDLLWNQPKATITCPQ</sequence>
<gene>
    <name evidence="1" type="ORF">BJP25_21110</name>
</gene>
<name>A0A1Q9LKL6_9PSEU</name>
<proteinExistence type="predicted"/>
<evidence type="ECO:0000313" key="1">
    <source>
        <dbReference type="EMBL" id="OLR92560.1"/>
    </source>
</evidence>
<dbReference type="Pfam" id="PF08889">
    <property type="entry name" value="WbqC"/>
    <property type="match status" value="1"/>
</dbReference>
<organism evidence="1 2">
    <name type="scientific">Actinokineospora bangkokensis</name>
    <dbReference type="NCBI Taxonomy" id="1193682"/>
    <lineage>
        <taxon>Bacteria</taxon>
        <taxon>Bacillati</taxon>
        <taxon>Actinomycetota</taxon>
        <taxon>Actinomycetes</taxon>
        <taxon>Pseudonocardiales</taxon>
        <taxon>Pseudonocardiaceae</taxon>
        <taxon>Actinokineospora</taxon>
    </lineage>
</organism>
<evidence type="ECO:0000313" key="2">
    <source>
        <dbReference type="Proteomes" id="UP000186040"/>
    </source>
</evidence>
<evidence type="ECO:0008006" key="3">
    <source>
        <dbReference type="Google" id="ProtNLM"/>
    </source>
</evidence>
<dbReference type="Proteomes" id="UP000186040">
    <property type="component" value="Unassembled WGS sequence"/>
</dbReference>
<comment type="caution">
    <text evidence="1">The sequence shown here is derived from an EMBL/GenBank/DDBJ whole genome shotgun (WGS) entry which is preliminary data.</text>
</comment>
<dbReference type="OrthoDB" id="3611744at2"/>
<dbReference type="AlphaFoldDB" id="A0A1Q9LKL6"/>
<dbReference type="EMBL" id="MKQR01000016">
    <property type="protein sequence ID" value="OLR92560.1"/>
    <property type="molecule type" value="Genomic_DNA"/>
</dbReference>
<reference evidence="1 2" key="1">
    <citation type="submission" date="2016-10" db="EMBL/GenBank/DDBJ databases">
        <title>The Draft Genome Sequence of Actinokineospora bangkokensis 44EHWT reveals the biosynthetic pathway of antifungal compounds Thailandins with unusual extender unit butylmalonyl-CoA.</title>
        <authorList>
            <person name="Greule A."/>
            <person name="Intra B."/>
            <person name="Flemming S."/>
            <person name="Rommel M.G."/>
            <person name="Panbangred W."/>
            <person name="Bechthold A."/>
        </authorList>
    </citation>
    <scope>NUCLEOTIDE SEQUENCE [LARGE SCALE GENOMIC DNA]</scope>
    <source>
        <strain evidence="1 2">44EHW</strain>
    </source>
</reference>
<keyword evidence="2" id="KW-1185">Reference proteome</keyword>